<evidence type="ECO:0008006" key="3">
    <source>
        <dbReference type="Google" id="ProtNLM"/>
    </source>
</evidence>
<evidence type="ECO:0000313" key="2">
    <source>
        <dbReference type="Proteomes" id="UP000478892"/>
    </source>
</evidence>
<dbReference type="AlphaFoldDB" id="A0A6L6WHV9"/>
<dbReference type="Pfam" id="PF06835">
    <property type="entry name" value="LptC"/>
    <property type="match status" value="1"/>
</dbReference>
<name>A0A6L6WHV9_9RHOB</name>
<dbReference type="Proteomes" id="UP000478892">
    <property type="component" value="Unassembled WGS sequence"/>
</dbReference>
<dbReference type="RefSeq" id="WP_157022764.1">
    <property type="nucleotide sequence ID" value="NZ_WQLV01000006.1"/>
</dbReference>
<gene>
    <name evidence="1" type="ORF">GO984_12040</name>
</gene>
<protein>
    <recommendedName>
        <fullName evidence="3">Lipopolysaccharide export system protein LptC</fullName>
    </recommendedName>
</protein>
<proteinExistence type="predicted"/>
<dbReference type="InterPro" id="IPR010664">
    <property type="entry name" value="LipoPS_assembly_LptC-rel"/>
</dbReference>
<organism evidence="1 2">
    <name type="scientific">Parasedimentitalea huanghaiensis</name>
    <dbReference type="NCBI Taxonomy" id="2682100"/>
    <lineage>
        <taxon>Bacteria</taxon>
        <taxon>Pseudomonadati</taxon>
        <taxon>Pseudomonadota</taxon>
        <taxon>Alphaproteobacteria</taxon>
        <taxon>Rhodobacterales</taxon>
        <taxon>Paracoccaceae</taxon>
        <taxon>Parasedimentitalea</taxon>
    </lineage>
</organism>
<evidence type="ECO:0000313" key="1">
    <source>
        <dbReference type="EMBL" id="MVO16539.1"/>
    </source>
</evidence>
<sequence>MDRYSRMVAFLKVLLPLTALVLLSTLFLISRGVDTDATIPFAEHEIEERMRGQQVTAPFFSGTTAQGDEITVTASIARPGGLAAPAVATDLQAVIKMADGGRLTLTSNSGEVYLDKDIASFSGDVVITSTSGLEVTTDLLNATLSGISANSPGPVTATGPIGVLNAGSMQLETKTQGGPLQMLFNNGVKLVYDPQKSER</sequence>
<dbReference type="Gene3D" id="2.60.450.10">
    <property type="entry name" value="Lipopolysaccharide (LPS) transport protein A like domain"/>
    <property type="match status" value="1"/>
</dbReference>
<comment type="caution">
    <text evidence="1">The sequence shown here is derived from an EMBL/GenBank/DDBJ whole genome shotgun (WGS) entry which is preliminary data.</text>
</comment>
<keyword evidence="2" id="KW-1185">Reference proteome</keyword>
<reference evidence="1 2" key="1">
    <citation type="submission" date="2019-12" db="EMBL/GenBank/DDBJ databases">
        <authorList>
            <person name="Zhang Y.-J."/>
        </authorList>
    </citation>
    <scope>NUCLEOTIDE SEQUENCE [LARGE SCALE GENOMIC DNA]</scope>
    <source>
        <strain evidence="1 2">CY05</strain>
    </source>
</reference>
<accession>A0A6L6WHV9</accession>
<dbReference type="EMBL" id="WQLV01000006">
    <property type="protein sequence ID" value="MVO16539.1"/>
    <property type="molecule type" value="Genomic_DNA"/>
</dbReference>